<feature type="compositionally biased region" description="Basic and acidic residues" evidence="1">
    <location>
        <begin position="680"/>
        <end position="695"/>
    </location>
</feature>
<feature type="compositionally biased region" description="Polar residues" evidence="1">
    <location>
        <begin position="699"/>
        <end position="714"/>
    </location>
</feature>
<keyword evidence="3" id="KW-1185">Reference proteome</keyword>
<feature type="region of interest" description="Disordered" evidence="1">
    <location>
        <begin position="1091"/>
        <end position="1123"/>
    </location>
</feature>
<protein>
    <submittedName>
        <fullName evidence="2">Uncharacterized protein</fullName>
    </submittedName>
</protein>
<feature type="region of interest" description="Disordered" evidence="1">
    <location>
        <begin position="759"/>
        <end position="783"/>
    </location>
</feature>
<feature type="compositionally biased region" description="Polar residues" evidence="1">
    <location>
        <begin position="663"/>
        <end position="676"/>
    </location>
</feature>
<reference evidence="2 3" key="1">
    <citation type="submission" date="2023-02" db="EMBL/GenBank/DDBJ databases">
        <title>LHISI_Scaffold_Assembly.</title>
        <authorList>
            <person name="Stuart O.P."/>
            <person name="Cleave R."/>
            <person name="Magrath M.J.L."/>
            <person name="Mikheyev A.S."/>
        </authorList>
    </citation>
    <scope>NUCLEOTIDE SEQUENCE [LARGE SCALE GENOMIC DNA]</scope>
    <source>
        <strain evidence="2">Daus_M_001</strain>
        <tissue evidence="2">Leg muscle</tissue>
    </source>
</reference>
<sequence length="1278" mass="141147">MQTEDVSAKEVDEISNKVIEELESDMTVKEEVEEPQPIVCECSPSSILPEECLASDSLEVQEQSFCESEEFVHSSLRVEQSDYGAAIRMQGWEKWKIPEKTRRPAASSSMIPTCENPGVNLLGIKPGLPSGTGMKGLGKWENPEKTCRPMALSSTIPICENPVTRPGIEPGSPWWEGSVLIAQPPWPQKQWVGYRPECTAALAPCPTPDCLDELVSLTGGQDEASPLTSLSLPDQQKGDRGRSRGRRRSRWKLKFHHQALPPEYLDHYEAAMAQQDAAVKSTPAIKPEAKPRTANSTTKALPPLVPRSVMTEKKFDNLAYLIKKEQDAGKLGPSQPPLLRNLCPADQFQFMPISAVSVSSENELLSRLQQNFQRYRTEDISVVTEKMTVNDKRTSASDNILQRKGLLGSLLSSNVSPEISVKACSDANKKKRSSVIMTNCTSTNLNRTTTPVVTAAQTTSRVMKYQDLPYMGEITLDNTKPRRGRKPKKADICHLIYKNYGTIFPGAPNQNATAESEDSLKMKTQGAAFPSTCNTSSKTNKKDGPLSTGIKCRPLDSLKSSPPINHADVQNRIISSLLEKRLTAASMDAKRIALNLESSILRQGQTESVNTTNSMREPWLNHKHITPPSAGTDEPLNLCIKDLNQLKIRLLRKHGNFYEPRSNNVVVKSEPNSPSEVEQIELRDSPKETTSKFSDDTESTGTCSSRNQTPLSSRQLDHENSLLFPPINIPTQFSNPPILPTDAINPITTMMAAQRNNDAGDGNTKDHQRPTASCTKPSLPKGFSSILHTKPPEMPSELSFPRMKRLAPLGNLLQPGSTSTTKRKRSAIFIPPMPSENNNNPTTEVSICKFKFTGGAKPSLQEKKMLSVDSGGNFRYYSGTGDKSMRGYEFFPRESLQPSSGTNNATASENFFAASAMGSCESISPNSQRLGTPTFTEKAKTNFSASDVRLGHQMYIPGFTEGILDTLQSDAIMKQTESGENQLEHINIGVDFNKKLSVGSEADSYAANKADESCGSQFKTRRKRKTRKSLAREKLEQTFKEKGFLIQTQQLESAEGATYCKFRQLRKFTRYLFRSWKDYLPGNVREMSVAAGVGGSGTTTLQRDVEGEGELSSNSPHSNQETTEVVQQPSAEQCYTSGLISVKFLRLLTVTGRQMTALAIVPTMDPSSTWKTQHLSMAVFRYLHNVEYAQRNNSNPFAQAHRCTYYIILLPANLTHNLHEEKAQMLHALTSQRLEMPETMEIVPLPSPALNAWSNGTTTDGYAVGRISAGNGTRPVCV</sequence>
<organism evidence="2 3">
    <name type="scientific">Dryococelus australis</name>
    <dbReference type="NCBI Taxonomy" id="614101"/>
    <lineage>
        <taxon>Eukaryota</taxon>
        <taxon>Metazoa</taxon>
        <taxon>Ecdysozoa</taxon>
        <taxon>Arthropoda</taxon>
        <taxon>Hexapoda</taxon>
        <taxon>Insecta</taxon>
        <taxon>Pterygota</taxon>
        <taxon>Neoptera</taxon>
        <taxon>Polyneoptera</taxon>
        <taxon>Phasmatodea</taxon>
        <taxon>Verophasmatodea</taxon>
        <taxon>Anareolatae</taxon>
        <taxon>Phasmatidae</taxon>
        <taxon>Eurycanthinae</taxon>
        <taxon>Dryococelus</taxon>
    </lineage>
</organism>
<evidence type="ECO:0000256" key="1">
    <source>
        <dbReference type="SAM" id="MobiDB-lite"/>
    </source>
</evidence>
<dbReference type="Proteomes" id="UP001159363">
    <property type="component" value="Chromosome 11"/>
</dbReference>
<feature type="region of interest" description="Disordered" evidence="1">
    <location>
        <begin position="221"/>
        <end position="251"/>
    </location>
</feature>
<comment type="caution">
    <text evidence="2">The sequence shown here is derived from an EMBL/GenBank/DDBJ whole genome shotgun (WGS) entry which is preliminary data.</text>
</comment>
<evidence type="ECO:0000313" key="3">
    <source>
        <dbReference type="Proteomes" id="UP001159363"/>
    </source>
</evidence>
<name>A0ABQ9GHH3_9NEOP</name>
<feature type="region of interest" description="Disordered" evidence="1">
    <location>
        <begin position="663"/>
        <end position="714"/>
    </location>
</feature>
<feature type="region of interest" description="Disordered" evidence="1">
    <location>
        <begin position="528"/>
        <end position="549"/>
    </location>
</feature>
<proteinExistence type="predicted"/>
<feature type="compositionally biased region" description="Polar residues" evidence="1">
    <location>
        <begin position="1111"/>
        <end position="1123"/>
    </location>
</feature>
<dbReference type="EMBL" id="JARBHB010000012">
    <property type="protein sequence ID" value="KAJ8871465.1"/>
    <property type="molecule type" value="Genomic_DNA"/>
</dbReference>
<evidence type="ECO:0000313" key="2">
    <source>
        <dbReference type="EMBL" id="KAJ8871465.1"/>
    </source>
</evidence>
<accession>A0ABQ9GHH3</accession>
<gene>
    <name evidence="2" type="ORF">PR048_027782</name>
</gene>